<organism evidence="2">
    <name type="scientific">Timema shepardi</name>
    <name type="common">Walking stick</name>
    <dbReference type="NCBI Taxonomy" id="629360"/>
    <lineage>
        <taxon>Eukaryota</taxon>
        <taxon>Metazoa</taxon>
        <taxon>Ecdysozoa</taxon>
        <taxon>Arthropoda</taxon>
        <taxon>Hexapoda</taxon>
        <taxon>Insecta</taxon>
        <taxon>Pterygota</taxon>
        <taxon>Neoptera</taxon>
        <taxon>Polyneoptera</taxon>
        <taxon>Phasmatodea</taxon>
        <taxon>Timematodea</taxon>
        <taxon>Timematoidea</taxon>
        <taxon>Timematidae</taxon>
        <taxon>Timema</taxon>
    </lineage>
</organism>
<dbReference type="AlphaFoldDB" id="A0A7R9B1U4"/>
<feature type="compositionally biased region" description="Basic and acidic residues" evidence="1">
    <location>
        <begin position="113"/>
        <end position="142"/>
    </location>
</feature>
<reference evidence="2" key="1">
    <citation type="submission" date="2020-11" db="EMBL/GenBank/DDBJ databases">
        <authorList>
            <person name="Tran Van P."/>
        </authorList>
    </citation>
    <scope>NUCLEOTIDE SEQUENCE</scope>
</reference>
<feature type="compositionally biased region" description="Basic and acidic residues" evidence="1">
    <location>
        <begin position="56"/>
        <end position="69"/>
    </location>
</feature>
<accession>A0A7R9B1U4</accession>
<feature type="compositionally biased region" description="Basic and acidic residues" evidence="1">
    <location>
        <begin position="90"/>
        <end position="104"/>
    </location>
</feature>
<gene>
    <name evidence="2" type="ORF">TSIB3V08_LOCUS8839</name>
</gene>
<protein>
    <submittedName>
        <fullName evidence="2">Uncharacterized protein</fullName>
    </submittedName>
</protein>
<proteinExistence type="predicted"/>
<sequence>MMRLWECILRFSETEVSRVNISCVLTEGDVSLTGAEKESASSESSAETTRGGNQTRVRDRKPGPDEKTSGDSSGSVYAGAAIFRNGGGETDQHREWESGEHFLYRGETNTGSQRRDQHRESGEHFLYRGETNNRESGEHFLYRGETNTGSGSQEEEEELDKDGFDDCHVIPNDKSTEFILATVAEETA</sequence>
<feature type="region of interest" description="Disordered" evidence="1">
    <location>
        <begin position="33"/>
        <end position="165"/>
    </location>
</feature>
<evidence type="ECO:0000256" key="1">
    <source>
        <dbReference type="SAM" id="MobiDB-lite"/>
    </source>
</evidence>
<name>A0A7R9B1U4_TIMSH</name>
<evidence type="ECO:0000313" key="2">
    <source>
        <dbReference type="EMBL" id="CAD7264791.1"/>
    </source>
</evidence>
<dbReference type="EMBL" id="OC004729">
    <property type="protein sequence ID" value="CAD7264791.1"/>
    <property type="molecule type" value="Genomic_DNA"/>
</dbReference>